<evidence type="ECO:0000259" key="1">
    <source>
        <dbReference type="Pfam" id="PF13649"/>
    </source>
</evidence>
<sequence length="249" mass="27016">MFQYSAGERAAAVGAFKPDPRQTISRQQAQRVYDRAAKGVRDSESSYGGPATKALLKAADLRTCNNVFEYGCGAGQLAERILDQEQSLQTPIQYFGIDISPNMAAEASSRLSRFGGQARVLCTSQHEGMFWAPNLEGSMDAFISTYVFDLLSDAEIADALTLAWRMLKPNGKLCLSGLTFGKSPLSWIATGIWESIHWAFPEVVGGCRSQLLVPYLGPGWDLSTNVTVPGGVLSSQVLVARKKPDQAPF</sequence>
<dbReference type="SUPFAM" id="SSF53335">
    <property type="entry name" value="S-adenosyl-L-methionine-dependent methyltransferases"/>
    <property type="match status" value="1"/>
</dbReference>
<dbReference type="AlphaFoldDB" id="A0AAW1TDM8"/>
<evidence type="ECO:0000313" key="2">
    <source>
        <dbReference type="EMBL" id="KAK9867054.1"/>
    </source>
</evidence>
<keyword evidence="3" id="KW-1185">Reference proteome</keyword>
<name>A0AAW1TDM8_9CHLO</name>
<evidence type="ECO:0000313" key="3">
    <source>
        <dbReference type="Proteomes" id="UP001485043"/>
    </source>
</evidence>
<reference evidence="2 3" key="1">
    <citation type="journal article" date="2024" name="Nat. Commun.">
        <title>Phylogenomics reveals the evolutionary origins of lichenization in chlorophyte algae.</title>
        <authorList>
            <person name="Puginier C."/>
            <person name="Libourel C."/>
            <person name="Otte J."/>
            <person name="Skaloud P."/>
            <person name="Haon M."/>
            <person name="Grisel S."/>
            <person name="Petersen M."/>
            <person name="Berrin J.G."/>
            <person name="Delaux P.M."/>
            <person name="Dal Grande F."/>
            <person name="Keller J."/>
        </authorList>
    </citation>
    <scope>NUCLEOTIDE SEQUENCE [LARGE SCALE GENOMIC DNA]</scope>
    <source>
        <strain evidence="2 3">SAG 2523</strain>
    </source>
</reference>
<feature type="domain" description="Methyltransferase" evidence="1">
    <location>
        <begin position="67"/>
        <end position="171"/>
    </location>
</feature>
<dbReference type="Proteomes" id="UP001485043">
    <property type="component" value="Unassembled WGS sequence"/>
</dbReference>
<organism evidence="2 3">
    <name type="scientific">Apatococcus fuscideae</name>
    <dbReference type="NCBI Taxonomy" id="2026836"/>
    <lineage>
        <taxon>Eukaryota</taxon>
        <taxon>Viridiplantae</taxon>
        <taxon>Chlorophyta</taxon>
        <taxon>core chlorophytes</taxon>
        <taxon>Trebouxiophyceae</taxon>
        <taxon>Chlorellales</taxon>
        <taxon>Chlorellaceae</taxon>
        <taxon>Apatococcus</taxon>
    </lineage>
</organism>
<accession>A0AAW1TDM8</accession>
<dbReference type="CDD" id="cd02440">
    <property type="entry name" value="AdoMet_MTases"/>
    <property type="match status" value="1"/>
</dbReference>
<comment type="caution">
    <text evidence="2">The sequence shown here is derived from an EMBL/GenBank/DDBJ whole genome shotgun (WGS) entry which is preliminary data.</text>
</comment>
<proteinExistence type="predicted"/>
<dbReference type="Gene3D" id="3.40.50.150">
    <property type="entry name" value="Vaccinia Virus protein VP39"/>
    <property type="match status" value="1"/>
</dbReference>
<protein>
    <recommendedName>
        <fullName evidence="1">Methyltransferase domain-containing protein</fullName>
    </recommendedName>
</protein>
<dbReference type="Pfam" id="PF13649">
    <property type="entry name" value="Methyltransf_25"/>
    <property type="match status" value="1"/>
</dbReference>
<dbReference type="InterPro" id="IPR029063">
    <property type="entry name" value="SAM-dependent_MTases_sf"/>
</dbReference>
<dbReference type="InterPro" id="IPR041698">
    <property type="entry name" value="Methyltransf_25"/>
</dbReference>
<dbReference type="EMBL" id="JALJOV010000114">
    <property type="protein sequence ID" value="KAK9867054.1"/>
    <property type="molecule type" value="Genomic_DNA"/>
</dbReference>
<gene>
    <name evidence="2" type="ORF">WJX84_009407</name>
</gene>